<name>A0ABQ6GUC3_9GAMM</name>
<proteinExistence type="predicted"/>
<evidence type="ECO:0008006" key="4">
    <source>
        <dbReference type="Google" id="ProtNLM"/>
    </source>
</evidence>
<reference evidence="2 3" key="1">
    <citation type="submission" date="2023-03" db="EMBL/GenBank/DDBJ databases">
        <title>Draft genome sequence of Thalassotalea insulae KCTC 62186T.</title>
        <authorList>
            <person name="Sawabe T."/>
        </authorList>
    </citation>
    <scope>NUCLEOTIDE SEQUENCE [LARGE SCALE GENOMIC DNA]</scope>
    <source>
        <strain evidence="2 3">KCTC 62186</strain>
    </source>
</reference>
<sequence length="69" mass="7419">MMPINFEATQQMVDSLIKEGVDSIIALGTVGENCAHTREEKKAILTAVKEVVAGRMSVISGVGSCRYYA</sequence>
<evidence type="ECO:0000313" key="3">
    <source>
        <dbReference type="Proteomes" id="UP001157186"/>
    </source>
</evidence>
<organism evidence="2 3">
    <name type="scientific">Thalassotalea insulae</name>
    <dbReference type="NCBI Taxonomy" id="2056778"/>
    <lineage>
        <taxon>Bacteria</taxon>
        <taxon>Pseudomonadati</taxon>
        <taxon>Pseudomonadota</taxon>
        <taxon>Gammaproteobacteria</taxon>
        <taxon>Alteromonadales</taxon>
        <taxon>Colwelliaceae</taxon>
        <taxon>Thalassotalea</taxon>
    </lineage>
</organism>
<dbReference type="SUPFAM" id="SSF51569">
    <property type="entry name" value="Aldolase"/>
    <property type="match status" value="1"/>
</dbReference>
<gene>
    <name evidence="2" type="ORF">tinsulaeT_28730</name>
</gene>
<dbReference type="Gene3D" id="3.20.20.70">
    <property type="entry name" value="Aldolase class I"/>
    <property type="match status" value="1"/>
</dbReference>
<evidence type="ECO:0000313" key="2">
    <source>
        <dbReference type="EMBL" id="GLX79533.1"/>
    </source>
</evidence>
<comment type="caution">
    <text evidence="2">The sequence shown here is derived from an EMBL/GenBank/DDBJ whole genome shotgun (WGS) entry which is preliminary data.</text>
</comment>
<dbReference type="Pfam" id="PF00701">
    <property type="entry name" value="DHDPS"/>
    <property type="match status" value="1"/>
</dbReference>
<accession>A0ABQ6GUC3</accession>
<evidence type="ECO:0000256" key="1">
    <source>
        <dbReference type="ARBA" id="ARBA00023239"/>
    </source>
</evidence>
<dbReference type="InterPro" id="IPR002220">
    <property type="entry name" value="DapA-like"/>
</dbReference>
<dbReference type="InterPro" id="IPR013785">
    <property type="entry name" value="Aldolase_TIM"/>
</dbReference>
<keyword evidence="1" id="KW-0456">Lyase</keyword>
<dbReference type="Proteomes" id="UP001157186">
    <property type="component" value="Unassembled WGS sequence"/>
</dbReference>
<keyword evidence="3" id="KW-1185">Reference proteome</keyword>
<protein>
    <recommendedName>
        <fullName evidence="4">Dihydrodipicolinate synthetase family protein</fullName>
    </recommendedName>
</protein>
<dbReference type="EMBL" id="BSST01000001">
    <property type="protein sequence ID" value="GLX79533.1"/>
    <property type="molecule type" value="Genomic_DNA"/>
</dbReference>